<name>A0A117RQ59_9ACTN</name>
<comment type="caution">
    <text evidence="2">The sequence shown here is derived from an EMBL/GenBank/DDBJ whole genome shotgun (WGS) entry which is preliminary data.</text>
</comment>
<keyword evidence="3" id="KW-1185">Reference proteome</keyword>
<proteinExistence type="predicted"/>
<evidence type="ECO:0000313" key="2">
    <source>
        <dbReference type="EMBL" id="KUO03157.1"/>
    </source>
</evidence>
<evidence type="ECO:0000256" key="1">
    <source>
        <dbReference type="SAM" id="MobiDB-lite"/>
    </source>
</evidence>
<sequence>MKPGTSPTGRPEAAVRDDRSESVTGHGTARGPEAGVRGAEARRFIRRRRGRPTWAVPHGRATTRSRAPGPDGIGPAADARLSIRPYVTRAWGS</sequence>
<evidence type="ECO:0000313" key="3">
    <source>
        <dbReference type="Proteomes" id="UP000053429"/>
    </source>
</evidence>
<accession>A0A117RQ59</accession>
<dbReference type="AlphaFoldDB" id="A0A117RQ59"/>
<feature type="region of interest" description="Disordered" evidence="1">
    <location>
        <begin position="1"/>
        <end position="77"/>
    </location>
</feature>
<organism evidence="2 3">
    <name type="scientific">Streptomyces caeruleatus</name>
    <dbReference type="NCBI Taxonomy" id="661399"/>
    <lineage>
        <taxon>Bacteria</taxon>
        <taxon>Bacillati</taxon>
        <taxon>Actinomycetota</taxon>
        <taxon>Actinomycetes</taxon>
        <taxon>Kitasatosporales</taxon>
        <taxon>Streptomycetaceae</taxon>
        <taxon>Streptomyces</taxon>
    </lineage>
</organism>
<reference evidence="2 3" key="1">
    <citation type="submission" date="2015-10" db="EMBL/GenBank/DDBJ databases">
        <title>Draft genome sequence of Streptomyces caeruleatus NRRL B-24802, type strain for the species Streptomyces caeruleatus.</title>
        <authorList>
            <person name="Ruckert C."/>
            <person name="Winkler A."/>
            <person name="Kalinowski J."/>
            <person name="Kampfer P."/>
            <person name="Glaeser S."/>
        </authorList>
    </citation>
    <scope>NUCLEOTIDE SEQUENCE [LARGE SCALE GENOMIC DNA]</scope>
    <source>
        <strain evidence="2 3">NRRL B-24802</strain>
    </source>
</reference>
<dbReference type="Proteomes" id="UP000053429">
    <property type="component" value="Unassembled WGS sequence"/>
</dbReference>
<dbReference type="RefSeq" id="WP_062719953.1">
    <property type="nucleotide sequence ID" value="NZ_KQ948928.1"/>
</dbReference>
<gene>
    <name evidence="2" type="ORF">AQJ67_18175</name>
</gene>
<protein>
    <submittedName>
        <fullName evidence="2">Uncharacterized protein</fullName>
    </submittedName>
</protein>
<dbReference type="EMBL" id="LMWY01000019">
    <property type="protein sequence ID" value="KUO03157.1"/>
    <property type="molecule type" value="Genomic_DNA"/>
</dbReference>